<comment type="caution">
    <text evidence="2">The sequence shown here is derived from an EMBL/GenBank/DDBJ whole genome shotgun (WGS) entry which is preliminary data.</text>
</comment>
<feature type="compositionally biased region" description="Gly residues" evidence="1">
    <location>
        <begin position="195"/>
        <end position="205"/>
    </location>
</feature>
<keyword evidence="3" id="KW-1185">Reference proteome</keyword>
<dbReference type="Proteomes" id="UP000308768">
    <property type="component" value="Unassembled WGS sequence"/>
</dbReference>
<protein>
    <submittedName>
        <fullName evidence="2">Uncharacterized protein</fullName>
    </submittedName>
</protein>
<gene>
    <name evidence="2" type="ORF">B0A49_11413</name>
</gene>
<feature type="region of interest" description="Disordered" evidence="1">
    <location>
        <begin position="1"/>
        <end position="266"/>
    </location>
</feature>
<dbReference type="EMBL" id="NAJN01001702">
    <property type="protein sequence ID" value="TKA61648.1"/>
    <property type="molecule type" value="Genomic_DNA"/>
</dbReference>
<proteinExistence type="predicted"/>
<evidence type="ECO:0000313" key="2">
    <source>
        <dbReference type="EMBL" id="TKA61648.1"/>
    </source>
</evidence>
<reference evidence="2 3" key="1">
    <citation type="submission" date="2017-03" db="EMBL/GenBank/DDBJ databases">
        <title>Genomes of endolithic fungi from Antarctica.</title>
        <authorList>
            <person name="Coleine C."/>
            <person name="Masonjones S."/>
            <person name="Stajich J.E."/>
        </authorList>
    </citation>
    <scope>NUCLEOTIDE SEQUENCE [LARGE SCALE GENOMIC DNA]</scope>
    <source>
        <strain evidence="2 3">CCFEE 5187</strain>
    </source>
</reference>
<feature type="compositionally biased region" description="Gly residues" evidence="1">
    <location>
        <begin position="111"/>
        <end position="121"/>
    </location>
</feature>
<feature type="compositionally biased region" description="Polar residues" evidence="1">
    <location>
        <begin position="1"/>
        <end position="11"/>
    </location>
</feature>
<accession>A0A4U0WGU5</accession>
<dbReference type="AlphaFoldDB" id="A0A4U0WGU5"/>
<feature type="compositionally biased region" description="Basic and acidic residues" evidence="1">
    <location>
        <begin position="59"/>
        <end position="110"/>
    </location>
</feature>
<name>A0A4U0WGU5_9PEZI</name>
<sequence>MPPSDVSQHMTPVTPRLDGFPPRVDSRPDNAPTSRADLFQGRNGIGPGNSDFEPQGNRSDSRDGRRREDGPGDDRGFRSDEHRERRSERNGDGSDRGGRHSGRDRERREGGSGSRQGGGMDDGPRAGPPPSTHNSFSHAHANRDPSDSRQQGRNNGAGADEARPGQTGYSGPSQGLGRKNQGGYYQGSRVAEGLGYRGNGGGGNGRFDPRNGDALLRPDGGHGGQRRDDRDDDGRDRRVDGRDGRKRRADEGSIHGDSKRLRRSGP</sequence>
<feature type="compositionally biased region" description="Basic and acidic residues" evidence="1">
    <location>
        <begin position="225"/>
        <end position="259"/>
    </location>
</feature>
<organism evidence="2 3">
    <name type="scientific">Cryomyces minteri</name>
    <dbReference type="NCBI Taxonomy" id="331657"/>
    <lineage>
        <taxon>Eukaryota</taxon>
        <taxon>Fungi</taxon>
        <taxon>Dikarya</taxon>
        <taxon>Ascomycota</taxon>
        <taxon>Pezizomycotina</taxon>
        <taxon>Dothideomycetes</taxon>
        <taxon>Dothideomycetes incertae sedis</taxon>
        <taxon>Cryomyces</taxon>
    </lineage>
</organism>
<evidence type="ECO:0000313" key="3">
    <source>
        <dbReference type="Proteomes" id="UP000308768"/>
    </source>
</evidence>
<evidence type="ECO:0000256" key="1">
    <source>
        <dbReference type="SAM" id="MobiDB-lite"/>
    </source>
</evidence>